<organism evidence="1 2">
    <name type="scientific">Paenibacillus whitsoniae</name>
    <dbReference type="NCBI Taxonomy" id="2496558"/>
    <lineage>
        <taxon>Bacteria</taxon>
        <taxon>Bacillati</taxon>
        <taxon>Bacillota</taxon>
        <taxon>Bacilli</taxon>
        <taxon>Bacillales</taxon>
        <taxon>Paenibacillaceae</taxon>
        <taxon>Paenibacillus</taxon>
    </lineage>
</organism>
<reference evidence="1 2" key="1">
    <citation type="submission" date="2018-12" db="EMBL/GenBank/DDBJ databases">
        <title>Bacillus ochoae sp. nov., Paenibacillus whitsoniae sp. nov., Paenibacillus spiritus sp. nov. Isolated from the Mars Exploration Rover during spacecraft assembly.</title>
        <authorList>
            <person name="Seuylemezian A."/>
            <person name="Vaishampayan P."/>
        </authorList>
    </citation>
    <scope>NUCLEOTIDE SEQUENCE [LARGE SCALE GENOMIC DNA]</scope>
    <source>
        <strain evidence="1 2">MER 54</strain>
    </source>
</reference>
<dbReference type="OrthoDB" id="2628434at2"/>
<comment type="caution">
    <text evidence="1">The sequence shown here is derived from an EMBL/GenBank/DDBJ whole genome shotgun (WGS) entry which is preliminary data.</text>
</comment>
<evidence type="ECO:0000313" key="2">
    <source>
        <dbReference type="Proteomes" id="UP000276128"/>
    </source>
</evidence>
<evidence type="ECO:0000313" key="1">
    <source>
        <dbReference type="EMBL" id="RTE08574.1"/>
    </source>
</evidence>
<keyword evidence="2" id="KW-1185">Reference proteome</keyword>
<dbReference type="RefSeq" id="WP_126142371.1">
    <property type="nucleotide sequence ID" value="NZ_RXHU01000047.1"/>
</dbReference>
<name>A0A3S0BUG3_9BACL</name>
<protein>
    <submittedName>
        <fullName evidence="1">Uncharacterized protein</fullName>
    </submittedName>
</protein>
<proteinExistence type="predicted"/>
<dbReference type="AlphaFoldDB" id="A0A3S0BUG3"/>
<accession>A0A3S0BUG3</accession>
<dbReference type="EMBL" id="RXHU01000047">
    <property type="protein sequence ID" value="RTE08574.1"/>
    <property type="molecule type" value="Genomic_DNA"/>
</dbReference>
<gene>
    <name evidence="1" type="ORF">EJQ19_16665</name>
</gene>
<dbReference type="Proteomes" id="UP000276128">
    <property type="component" value="Unassembled WGS sequence"/>
</dbReference>
<sequence>MIKRARGSKIRTVGSGKDIGHTGGWPALEADNAGFALAAAQHTKIFVGPSLEGIDVEYIEIVSGKVSQQQPSFAR</sequence>